<reference evidence="9" key="1">
    <citation type="journal article" date="2020" name="BMC Genomics">
        <title>Correction to: Identification and distribution of gene clusters required for synthesis of sphingolipid metabolism inhibitors in diverse species of the filamentous fungus Fusarium.</title>
        <authorList>
            <person name="Kim H.S."/>
            <person name="Lohmar J.M."/>
            <person name="Busman M."/>
            <person name="Brown D.W."/>
            <person name="Naumann T.A."/>
            <person name="Divon H.H."/>
            <person name="Lysoe E."/>
            <person name="Uhlig S."/>
            <person name="Proctor R.H."/>
        </authorList>
    </citation>
    <scope>NUCLEOTIDE SEQUENCE</scope>
    <source>
        <strain evidence="9">NRRL 20472</strain>
    </source>
</reference>
<name>A0A8H4TJ75_9HYPO</name>
<evidence type="ECO:0000256" key="1">
    <source>
        <dbReference type="ARBA" id="ARBA00004141"/>
    </source>
</evidence>
<gene>
    <name evidence="9" type="ORF">FSARC_10940</name>
</gene>
<evidence type="ECO:0000256" key="2">
    <source>
        <dbReference type="ARBA" id="ARBA00022692"/>
    </source>
</evidence>
<sequence>MNLNENPHGRLVLIVIWILWFISLSFLALRLFVRHRLTAIWWDDGVLLFAAFVLTTNCITTTLSVSLGFGSWMISLEPTALRNLDLFVRLEAILAGLAITTSKLAFGLTLIRILPAGHWRRLVIALAVSLIIVVIPTFPLAFLQCFPLPTPRNDPEVSHCQTRPVLMYFTTFYSFWQALVDFTFVVVAIKTVSGLKMKMVEKIGLILAMSLGLLSGVMAIVKAYWGIQLMNQIDMREAVQTTITTTAESATAIIATSIPVLRVLYLKGFQLSEKDDDKTTPQESYTTVTKESELESGYSSDDRSTAGL</sequence>
<evidence type="ECO:0000256" key="3">
    <source>
        <dbReference type="ARBA" id="ARBA00022989"/>
    </source>
</evidence>
<keyword evidence="3 7" id="KW-1133">Transmembrane helix</keyword>
<evidence type="ECO:0000259" key="8">
    <source>
        <dbReference type="Pfam" id="PF20684"/>
    </source>
</evidence>
<feature type="transmembrane region" description="Helical" evidence="7">
    <location>
        <begin position="123"/>
        <end position="143"/>
    </location>
</feature>
<organism evidence="9 10">
    <name type="scientific">Fusarium sarcochroum</name>
    <dbReference type="NCBI Taxonomy" id="1208366"/>
    <lineage>
        <taxon>Eukaryota</taxon>
        <taxon>Fungi</taxon>
        <taxon>Dikarya</taxon>
        <taxon>Ascomycota</taxon>
        <taxon>Pezizomycotina</taxon>
        <taxon>Sordariomycetes</taxon>
        <taxon>Hypocreomycetidae</taxon>
        <taxon>Hypocreales</taxon>
        <taxon>Nectriaceae</taxon>
        <taxon>Fusarium</taxon>
        <taxon>Fusarium lateritium species complex</taxon>
    </lineage>
</organism>
<feature type="transmembrane region" description="Helical" evidence="7">
    <location>
        <begin position="92"/>
        <end position="111"/>
    </location>
</feature>
<dbReference type="Pfam" id="PF20684">
    <property type="entry name" value="Fung_rhodopsin"/>
    <property type="match status" value="1"/>
</dbReference>
<dbReference type="OrthoDB" id="5417887at2759"/>
<keyword evidence="4 7" id="KW-0472">Membrane</keyword>
<evidence type="ECO:0000313" key="10">
    <source>
        <dbReference type="Proteomes" id="UP000622797"/>
    </source>
</evidence>
<dbReference type="InterPro" id="IPR049326">
    <property type="entry name" value="Rhodopsin_dom_fungi"/>
</dbReference>
<comment type="caution">
    <text evidence="9">The sequence shown here is derived from an EMBL/GenBank/DDBJ whole genome shotgun (WGS) entry which is preliminary data.</text>
</comment>
<protein>
    <recommendedName>
        <fullName evidence="8">Rhodopsin domain-containing protein</fullName>
    </recommendedName>
</protein>
<reference evidence="9" key="2">
    <citation type="submission" date="2020-05" db="EMBL/GenBank/DDBJ databases">
        <authorList>
            <person name="Kim H.-S."/>
            <person name="Proctor R.H."/>
            <person name="Brown D.W."/>
        </authorList>
    </citation>
    <scope>NUCLEOTIDE SEQUENCE</scope>
    <source>
        <strain evidence="9">NRRL 20472</strain>
    </source>
</reference>
<evidence type="ECO:0000256" key="7">
    <source>
        <dbReference type="SAM" id="Phobius"/>
    </source>
</evidence>
<dbReference type="PANTHER" id="PTHR33048">
    <property type="entry name" value="PTH11-LIKE INTEGRAL MEMBRANE PROTEIN (AFU_ORTHOLOGUE AFUA_5G11245)"/>
    <property type="match status" value="1"/>
</dbReference>
<dbReference type="PANTHER" id="PTHR33048:SF42">
    <property type="entry name" value="INTEGRAL MEMBRANE PROTEIN"/>
    <property type="match status" value="1"/>
</dbReference>
<evidence type="ECO:0000256" key="4">
    <source>
        <dbReference type="ARBA" id="ARBA00023136"/>
    </source>
</evidence>
<feature type="domain" description="Rhodopsin" evidence="8">
    <location>
        <begin position="29"/>
        <end position="265"/>
    </location>
</feature>
<feature type="transmembrane region" description="Helical" evidence="7">
    <location>
        <begin position="173"/>
        <end position="192"/>
    </location>
</feature>
<dbReference type="Proteomes" id="UP000622797">
    <property type="component" value="Unassembled WGS sequence"/>
</dbReference>
<dbReference type="InterPro" id="IPR052337">
    <property type="entry name" value="SAT4-like"/>
</dbReference>
<feature type="transmembrane region" description="Helical" evidence="7">
    <location>
        <begin position="204"/>
        <end position="227"/>
    </location>
</feature>
<evidence type="ECO:0000313" key="9">
    <source>
        <dbReference type="EMBL" id="KAF4958749.1"/>
    </source>
</evidence>
<proteinExistence type="inferred from homology"/>
<comment type="subcellular location">
    <subcellularLocation>
        <location evidence="1">Membrane</location>
        <topology evidence="1">Multi-pass membrane protein</topology>
    </subcellularLocation>
</comment>
<keyword evidence="10" id="KW-1185">Reference proteome</keyword>
<evidence type="ECO:0000256" key="5">
    <source>
        <dbReference type="ARBA" id="ARBA00038359"/>
    </source>
</evidence>
<dbReference type="EMBL" id="JABEXW010000679">
    <property type="protein sequence ID" value="KAF4958749.1"/>
    <property type="molecule type" value="Genomic_DNA"/>
</dbReference>
<accession>A0A8H4TJ75</accession>
<dbReference type="AlphaFoldDB" id="A0A8H4TJ75"/>
<evidence type="ECO:0000256" key="6">
    <source>
        <dbReference type="SAM" id="MobiDB-lite"/>
    </source>
</evidence>
<feature type="region of interest" description="Disordered" evidence="6">
    <location>
        <begin position="274"/>
        <end position="308"/>
    </location>
</feature>
<keyword evidence="2 7" id="KW-0812">Transmembrane</keyword>
<comment type="similarity">
    <text evidence="5">Belongs to the SAT4 family.</text>
</comment>
<feature type="transmembrane region" description="Helical" evidence="7">
    <location>
        <begin position="12"/>
        <end position="33"/>
    </location>
</feature>
<dbReference type="GO" id="GO:0016020">
    <property type="term" value="C:membrane"/>
    <property type="evidence" value="ECO:0007669"/>
    <property type="project" value="UniProtKB-SubCell"/>
</dbReference>
<feature type="transmembrane region" description="Helical" evidence="7">
    <location>
        <begin position="45"/>
        <end position="72"/>
    </location>
</feature>